<dbReference type="Gene3D" id="3.40.1260.10">
    <property type="entry name" value="DsrEFH-like"/>
    <property type="match status" value="1"/>
</dbReference>
<organism evidence="2 3">
    <name type="scientific">Methanocaldococcus bathoardescens</name>
    <dbReference type="NCBI Taxonomy" id="1301915"/>
    <lineage>
        <taxon>Archaea</taxon>
        <taxon>Methanobacteriati</taxon>
        <taxon>Methanobacteriota</taxon>
        <taxon>Methanomada group</taxon>
        <taxon>Methanococci</taxon>
        <taxon>Methanococcales</taxon>
        <taxon>Methanocaldococcaceae</taxon>
        <taxon>Methanocaldococcus</taxon>
    </lineage>
</organism>
<dbReference type="InterPro" id="IPR027396">
    <property type="entry name" value="DsrEFH-like"/>
</dbReference>
<gene>
    <name evidence="2" type="ORF">JH146_1140</name>
</gene>
<dbReference type="EMBL" id="CP009149">
    <property type="protein sequence ID" value="AIJ05983.1"/>
    <property type="molecule type" value="Genomic_DNA"/>
</dbReference>
<sequence>MVKSLITLILKPPYGSEDSFAGLMFALSQIASGIIEKSDVVLMHDGVYNAKANQKPEAIGMPSIIDIINNLQAFGCKIYCIEEDLKEREIEDVVDGIEIIKSEKLKDILEEYDEIITF</sequence>
<keyword evidence="3" id="KW-1185">Reference proteome</keyword>
<evidence type="ECO:0000313" key="3">
    <source>
        <dbReference type="Proteomes" id="UP000028781"/>
    </source>
</evidence>
<dbReference type="OrthoDB" id="358919at2157"/>
<dbReference type="GeneID" id="24891751"/>
<accession>A0A076LHM8</accession>
<dbReference type="KEGG" id="mjh:JH146_1140"/>
<dbReference type="HOGENOM" id="CLU_2067822_0_0_2"/>
<proteinExistence type="inferred from homology"/>
<comment type="similarity">
    <text evidence="1">Belongs to the DsrF/TusC family.</text>
</comment>
<dbReference type="Pfam" id="PF02635">
    <property type="entry name" value="DsrE"/>
    <property type="match status" value="1"/>
</dbReference>
<evidence type="ECO:0000313" key="2">
    <source>
        <dbReference type="EMBL" id="AIJ05983.1"/>
    </source>
</evidence>
<dbReference type="InterPro" id="IPR017462">
    <property type="entry name" value="Sulphur_relay_TusC/DsrF"/>
</dbReference>
<reference evidence="2 3" key="1">
    <citation type="journal article" date="2015" name="Int. J. Syst. Evol. Microbiol.">
        <title>M ethanocaldococcus bathoardescens sp. nov., a hyperthermophilic methanogen isolated from a volcanically active deep-sea hydrothermal vent.</title>
        <authorList>
            <person name="Stewart L.C."/>
            <person name="Jung J.H."/>
            <person name="Kim Y.T."/>
            <person name="Kwon S.W."/>
            <person name="Park C.S."/>
            <person name="Holden J.F."/>
        </authorList>
    </citation>
    <scope>NUCLEOTIDE SEQUENCE [LARGE SCALE GENOMIC DNA]</scope>
    <source>
        <strain evidence="2 3">JH146</strain>
    </source>
</reference>
<name>A0A076LHM8_9EURY</name>
<evidence type="ECO:0000256" key="1">
    <source>
        <dbReference type="ARBA" id="ARBA00005996"/>
    </source>
</evidence>
<dbReference type="STRING" id="1301915.JH146_1140"/>
<dbReference type="InterPro" id="IPR003787">
    <property type="entry name" value="Sulphur_relay_DsrE/F-like"/>
</dbReference>
<dbReference type="PANTHER" id="PTHR38780">
    <property type="entry name" value="PROTEIN TUSC"/>
    <property type="match status" value="1"/>
</dbReference>
<dbReference type="AlphaFoldDB" id="A0A076LHM8"/>
<dbReference type="RefSeq" id="WP_048202111.1">
    <property type="nucleotide sequence ID" value="NZ_CP009149.1"/>
</dbReference>
<dbReference type="Proteomes" id="UP000028781">
    <property type="component" value="Chromosome"/>
</dbReference>
<dbReference type="SUPFAM" id="SSF75169">
    <property type="entry name" value="DsrEFH-like"/>
    <property type="match status" value="1"/>
</dbReference>
<dbReference type="PANTHER" id="PTHR38780:SF1">
    <property type="entry name" value="PROTEIN TUSC"/>
    <property type="match status" value="1"/>
</dbReference>
<protein>
    <submittedName>
        <fullName evidence="2">DsrE family protein</fullName>
    </submittedName>
</protein>